<dbReference type="EMBL" id="JABBWG010000017">
    <property type="protein sequence ID" value="KAG1816080.1"/>
    <property type="molecule type" value="Genomic_DNA"/>
</dbReference>
<comment type="caution">
    <text evidence="1">The sequence shown here is derived from an EMBL/GenBank/DDBJ whole genome shotgun (WGS) entry which is preliminary data.</text>
</comment>
<evidence type="ECO:0000313" key="2">
    <source>
        <dbReference type="Proteomes" id="UP000807769"/>
    </source>
</evidence>
<keyword evidence="2" id="KW-1185">Reference proteome</keyword>
<evidence type="ECO:0000313" key="1">
    <source>
        <dbReference type="EMBL" id="KAG1816080.1"/>
    </source>
</evidence>
<reference evidence="1" key="1">
    <citation type="journal article" date="2020" name="New Phytol.">
        <title>Comparative genomics reveals dynamic genome evolution in host specialist ectomycorrhizal fungi.</title>
        <authorList>
            <person name="Lofgren L.A."/>
            <person name="Nguyen N.H."/>
            <person name="Vilgalys R."/>
            <person name="Ruytinx J."/>
            <person name="Liao H.L."/>
            <person name="Branco S."/>
            <person name="Kuo A."/>
            <person name="LaButti K."/>
            <person name="Lipzen A."/>
            <person name="Andreopoulos W."/>
            <person name="Pangilinan J."/>
            <person name="Riley R."/>
            <person name="Hundley H."/>
            <person name="Na H."/>
            <person name="Barry K."/>
            <person name="Grigoriev I.V."/>
            <person name="Stajich J.E."/>
            <person name="Kennedy P.G."/>
        </authorList>
    </citation>
    <scope>NUCLEOTIDE SEQUENCE</scope>
    <source>
        <strain evidence="1">MN1</strain>
    </source>
</reference>
<organism evidence="1 2">
    <name type="scientific">Suillus subaureus</name>
    <dbReference type="NCBI Taxonomy" id="48587"/>
    <lineage>
        <taxon>Eukaryota</taxon>
        <taxon>Fungi</taxon>
        <taxon>Dikarya</taxon>
        <taxon>Basidiomycota</taxon>
        <taxon>Agaricomycotina</taxon>
        <taxon>Agaricomycetes</taxon>
        <taxon>Agaricomycetidae</taxon>
        <taxon>Boletales</taxon>
        <taxon>Suillineae</taxon>
        <taxon>Suillaceae</taxon>
        <taxon>Suillus</taxon>
    </lineage>
</organism>
<sequence>MEAWVMRRGSPPICPNPEVCTLPESFAFSNTSAGASILTASIYNASERAIPRCSKLTFATSRDALRTIVFNAYRSESLFGIGLRTTCLSHFKPVHALTGSAQARRQLGLALCELVVFPW</sequence>
<protein>
    <submittedName>
        <fullName evidence="1">Uncharacterized protein</fullName>
    </submittedName>
</protein>
<gene>
    <name evidence="1" type="ORF">BJ212DRAFT_210653</name>
</gene>
<name>A0A9P7EAR5_9AGAM</name>
<proteinExistence type="predicted"/>
<dbReference type="OrthoDB" id="10631580at2759"/>
<accession>A0A9P7EAR5</accession>
<dbReference type="AlphaFoldDB" id="A0A9P7EAR5"/>
<dbReference type="Proteomes" id="UP000807769">
    <property type="component" value="Unassembled WGS sequence"/>
</dbReference>
<dbReference type="GeneID" id="64636666"/>
<dbReference type="RefSeq" id="XP_041192886.1">
    <property type="nucleotide sequence ID" value="XM_041342650.1"/>
</dbReference>